<evidence type="ECO:0000313" key="8">
    <source>
        <dbReference type="EMBL" id="MEZ3166340.1"/>
    </source>
</evidence>
<dbReference type="Pfam" id="PF01040">
    <property type="entry name" value="UbiA"/>
    <property type="match status" value="1"/>
</dbReference>
<dbReference type="EMBL" id="JBEDNW010000002">
    <property type="protein sequence ID" value="MEZ3166340.1"/>
    <property type="molecule type" value="Genomic_DNA"/>
</dbReference>
<dbReference type="GO" id="GO:0009234">
    <property type="term" value="P:menaquinone biosynthetic process"/>
    <property type="evidence" value="ECO:0007669"/>
    <property type="project" value="TreeGrafter"/>
</dbReference>
<dbReference type="GO" id="GO:0004659">
    <property type="term" value="F:prenyltransferase activity"/>
    <property type="evidence" value="ECO:0007669"/>
    <property type="project" value="InterPro"/>
</dbReference>
<feature type="transmembrane region" description="Helical" evidence="6">
    <location>
        <begin position="138"/>
        <end position="156"/>
    </location>
</feature>
<accession>A0AAV3SVY1</accession>
<dbReference type="RefSeq" id="WP_343780466.1">
    <property type="nucleotide sequence ID" value="NZ_BAAADQ010000015.1"/>
</dbReference>
<gene>
    <name evidence="8" type="ORF">ABNG02_03230</name>
    <name evidence="7" type="ORF">GCM10008994_30030</name>
</gene>
<evidence type="ECO:0000313" key="7">
    <source>
        <dbReference type="EMBL" id="GAA0553015.1"/>
    </source>
</evidence>
<feature type="transmembrane region" description="Helical" evidence="6">
    <location>
        <begin position="20"/>
        <end position="38"/>
    </location>
</feature>
<reference evidence="8 10" key="3">
    <citation type="submission" date="2024-06" db="EMBL/GenBank/DDBJ databases">
        <title>Halorubrum miltondacostae sp. nov., a potential PHA producer isolated from an inland solar saltern in Rio Maior, Portugal.</title>
        <authorList>
            <person name="Albuquerque L."/>
            <person name="Viver T."/>
            <person name="Barroso C."/>
            <person name="Claudino R."/>
            <person name="Galvan M."/>
            <person name="Simoes G."/>
            <person name="Lobo Da Cunha A."/>
            <person name="Egas C."/>
        </authorList>
    </citation>
    <scope>NUCLEOTIDE SEQUENCE [LARGE SCALE GENOMIC DNA]</scope>
    <source>
        <strain evidence="8 10">DSM 18646</strain>
    </source>
</reference>
<keyword evidence="4 6" id="KW-1133">Transmembrane helix</keyword>
<dbReference type="Proteomes" id="UP001501425">
    <property type="component" value="Unassembled WGS sequence"/>
</dbReference>
<comment type="subcellular location">
    <subcellularLocation>
        <location evidence="1">Cell membrane</location>
        <topology evidence="1">Multi-pass membrane protein</topology>
    </subcellularLocation>
</comment>
<feature type="transmembrane region" description="Helical" evidence="6">
    <location>
        <begin position="168"/>
        <end position="187"/>
    </location>
</feature>
<keyword evidence="3 6" id="KW-0812">Transmembrane</keyword>
<evidence type="ECO:0000256" key="3">
    <source>
        <dbReference type="ARBA" id="ARBA00022692"/>
    </source>
</evidence>
<feature type="transmembrane region" description="Helical" evidence="6">
    <location>
        <begin position="98"/>
        <end position="118"/>
    </location>
</feature>
<reference evidence="7" key="2">
    <citation type="submission" date="2023-12" db="EMBL/GenBank/DDBJ databases">
        <authorList>
            <person name="Sun Q."/>
            <person name="Inoue M."/>
        </authorList>
    </citation>
    <scope>NUCLEOTIDE SEQUENCE</scope>
    <source>
        <strain evidence="7">JCM 14265</strain>
    </source>
</reference>
<dbReference type="EMBL" id="BAAADQ010000015">
    <property type="protein sequence ID" value="GAA0553015.1"/>
    <property type="molecule type" value="Genomic_DNA"/>
</dbReference>
<evidence type="ECO:0000256" key="6">
    <source>
        <dbReference type="SAM" id="Phobius"/>
    </source>
</evidence>
<sequence>MSAPGPGTVLVALWRMSRPAQLALIALVYALGVAMAVGRGAAFDPARVGVGLAALLPVAASVHYANEYADVETDALTDRTPFSGGSGALGETDIDPRLALRAAVATGVIGLAVLAFAVLSTGAPGASALPALPAPSTLPATAAALLVGILAVGWQYSVGPLRLAWRGLGEATNAALGGTALPLYGFAVVTGRVTTAAALATVPFALVVFVNLLETQWPDRRADAAVGKRTLATRWSAGRLRWAYVAGLLAAVGTGVTLAGRVFPLPVAVGTLAPMVGLLPGAARFTDREEPLFAVVTMVGVAVASTAGWAVVAGVPGGLA</sequence>
<evidence type="ECO:0000256" key="5">
    <source>
        <dbReference type="ARBA" id="ARBA00023136"/>
    </source>
</evidence>
<name>A0AAV3SVY1_9EURY</name>
<protein>
    <submittedName>
        <fullName evidence="7">Prenyltransferase</fullName>
    </submittedName>
</protein>
<keyword evidence="5 6" id="KW-0472">Membrane</keyword>
<dbReference type="InterPro" id="IPR000537">
    <property type="entry name" value="UbiA_prenyltransferase"/>
</dbReference>
<feature type="transmembrane region" description="Helical" evidence="6">
    <location>
        <begin position="265"/>
        <end position="285"/>
    </location>
</feature>
<proteinExistence type="predicted"/>
<organism evidence="7 9">
    <name type="scientific">Halorubrum ejinorense</name>
    <dbReference type="NCBI Taxonomy" id="425309"/>
    <lineage>
        <taxon>Archaea</taxon>
        <taxon>Methanobacteriati</taxon>
        <taxon>Methanobacteriota</taxon>
        <taxon>Stenosarchaea group</taxon>
        <taxon>Halobacteria</taxon>
        <taxon>Halobacteriales</taxon>
        <taxon>Haloferacaceae</taxon>
        <taxon>Halorubrum</taxon>
    </lineage>
</organism>
<evidence type="ECO:0000256" key="1">
    <source>
        <dbReference type="ARBA" id="ARBA00004651"/>
    </source>
</evidence>
<comment type="caution">
    <text evidence="7">The sequence shown here is derived from an EMBL/GenBank/DDBJ whole genome shotgun (WGS) entry which is preliminary data.</text>
</comment>
<feature type="transmembrane region" description="Helical" evidence="6">
    <location>
        <begin position="292"/>
        <end position="312"/>
    </location>
</feature>
<evidence type="ECO:0000313" key="10">
    <source>
        <dbReference type="Proteomes" id="UP001567571"/>
    </source>
</evidence>
<dbReference type="CDD" id="cd13962">
    <property type="entry name" value="PT_UbiA_UBIAD1"/>
    <property type="match status" value="1"/>
</dbReference>
<keyword evidence="10" id="KW-1185">Reference proteome</keyword>
<dbReference type="GO" id="GO:0005886">
    <property type="term" value="C:plasma membrane"/>
    <property type="evidence" value="ECO:0007669"/>
    <property type="project" value="UniProtKB-SubCell"/>
</dbReference>
<feature type="transmembrane region" description="Helical" evidence="6">
    <location>
        <begin position="242"/>
        <end position="259"/>
    </location>
</feature>
<dbReference type="AlphaFoldDB" id="A0AAV3SVY1"/>
<evidence type="ECO:0000256" key="2">
    <source>
        <dbReference type="ARBA" id="ARBA00022679"/>
    </source>
</evidence>
<dbReference type="InterPro" id="IPR026046">
    <property type="entry name" value="UBIAD1"/>
</dbReference>
<keyword evidence="2" id="KW-0808">Transferase</keyword>
<dbReference type="Proteomes" id="UP001567571">
    <property type="component" value="Unassembled WGS sequence"/>
</dbReference>
<reference evidence="7" key="1">
    <citation type="journal article" date="2014" name="Int. J. Syst. Evol. Microbiol.">
        <title>Complete genome sequence of Corynebacterium casei LMG S-19264T (=DSM 44701T), isolated from a smear-ripened cheese.</title>
        <authorList>
            <consortium name="US DOE Joint Genome Institute (JGI-PGF)"/>
            <person name="Walter F."/>
            <person name="Albersmeier A."/>
            <person name="Kalinowski J."/>
            <person name="Ruckert C."/>
        </authorList>
    </citation>
    <scope>NUCLEOTIDE SEQUENCE</scope>
    <source>
        <strain evidence="7">JCM 14265</strain>
    </source>
</reference>
<dbReference type="GO" id="GO:0042371">
    <property type="term" value="P:vitamin K biosynthetic process"/>
    <property type="evidence" value="ECO:0007669"/>
    <property type="project" value="TreeGrafter"/>
</dbReference>
<dbReference type="PANTHER" id="PTHR13929:SF0">
    <property type="entry name" value="UBIA PRENYLTRANSFERASE DOMAIN-CONTAINING PROTEIN 1"/>
    <property type="match status" value="1"/>
</dbReference>
<feature type="transmembrane region" description="Helical" evidence="6">
    <location>
        <begin position="193"/>
        <end position="213"/>
    </location>
</feature>
<evidence type="ECO:0000313" key="9">
    <source>
        <dbReference type="Proteomes" id="UP001501425"/>
    </source>
</evidence>
<dbReference type="PANTHER" id="PTHR13929">
    <property type="entry name" value="1,4-DIHYDROXY-2-NAPHTHOATE OCTAPRENYLTRANSFERASE"/>
    <property type="match status" value="1"/>
</dbReference>
<evidence type="ECO:0000256" key="4">
    <source>
        <dbReference type="ARBA" id="ARBA00022989"/>
    </source>
</evidence>